<dbReference type="Proteomes" id="UP000078541">
    <property type="component" value="Unassembled WGS sequence"/>
</dbReference>
<accession>A0A151JX07</accession>
<organism evidence="1 2">
    <name type="scientific">Trachymyrmex septentrionalis</name>
    <dbReference type="NCBI Taxonomy" id="34720"/>
    <lineage>
        <taxon>Eukaryota</taxon>
        <taxon>Metazoa</taxon>
        <taxon>Ecdysozoa</taxon>
        <taxon>Arthropoda</taxon>
        <taxon>Hexapoda</taxon>
        <taxon>Insecta</taxon>
        <taxon>Pterygota</taxon>
        <taxon>Neoptera</taxon>
        <taxon>Endopterygota</taxon>
        <taxon>Hymenoptera</taxon>
        <taxon>Apocrita</taxon>
        <taxon>Aculeata</taxon>
        <taxon>Formicoidea</taxon>
        <taxon>Formicidae</taxon>
        <taxon>Myrmicinae</taxon>
        <taxon>Trachymyrmex</taxon>
    </lineage>
</organism>
<reference evidence="1 2" key="1">
    <citation type="submission" date="2016-03" db="EMBL/GenBank/DDBJ databases">
        <title>Trachymyrmex septentrionalis WGS genome.</title>
        <authorList>
            <person name="Nygaard S."/>
            <person name="Hu H."/>
            <person name="Boomsma J."/>
            <person name="Zhang G."/>
        </authorList>
    </citation>
    <scope>NUCLEOTIDE SEQUENCE [LARGE SCALE GENOMIC DNA]</scope>
    <source>
        <strain evidence="1">Tsep2-gDNA-1</strain>
        <tissue evidence="1">Whole body</tissue>
    </source>
</reference>
<gene>
    <name evidence="1" type="ORF">ALC56_06406</name>
</gene>
<name>A0A151JX07_9HYME</name>
<keyword evidence="2" id="KW-1185">Reference proteome</keyword>
<sequence>MVNNCSNEVNIIEKESRKRKFCHSWLENKRIKNVLCSRTITELLELIHLNACDCSAEKLYTTLRAEIWKKQIPFSNILVLSYDNTCVMTNTNVCPCHASALVANAACSAIPEACEKLLRKVTSFISSSPKRACIFDQFQKLFSFDGICRKIFNCLKHDNFHACVARLNKNWDMLLKFLQKEREIKVWGSFTISDAKFRHTRISVPLDS</sequence>
<evidence type="ECO:0000313" key="1">
    <source>
        <dbReference type="EMBL" id="KYN39201.1"/>
    </source>
</evidence>
<dbReference type="AlphaFoldDB" id="A0A151JX07"/>
<dbReference type="EMBL" id="KQ981623">
    <property type="protein sequence ID" value="KYN39201.1"/>
    <property type="molecule type" value="Genomic_DNA"/>
</dbReference>
<protein>
    <submittedName>
        <fullName evidence="1">Uncharacterized protein</fullName>
    </submittedName>
</protein>
<proteinExistence type="predicted"/>
<evidence type="ECO:0000313" key="2">
    <source>
        <dbReference type="Proteomes" id="UP000078541"/>
    </source>
</evidence>